<comment type="caution">
    <text evidence="1">The sequence shown here is derived from an EMBL/GenBank/DDBJ whole genome shotgun (WGS) entry which is preliminary data.</text>
</comment>
<name>A0A016TJZ0_9BILA</name>
<keyword evidence="2" id="KW-1185">Reference proteome</keyword>
<accession>A0A016TJZ0</accession>
<reference evidence="2" key="1">
    <citation type="journal article" date="2015" name="Nat. Genet.">
        <title>The genome and transcriptome of the zoonotic hookworm Ancylostoma ceylanicum identify infection-specific gene families.</title>
        <authorList>
            <person name="Schwarz E.M."/>
            <person name="Hu Y."/>
            <person name="Antoshechkin I."/>
            <person name="Miller M.M."/>
            <person name="Sternberg P.W."/>
            <person name="Aroian R.V."/>
        </authorList>
    </citation>
    <scope>NUCLEOTIDE SEQUENCE</scope>
    <source>
        <strain evidence="2">HY135</strain>
    </source>
</reference>
<sequence>MVPRKLTAIHIPDVSSITATAVIAFPNKADFISLKFLPDNWHILDRGSLNLTHLNLELSVPSSPLLGSPLLLEHLEESLDE</sequence>
<dbReference type="EMBL" id="JARK01001433">
    <property type="protein sequence ID" value="EYC02908.1"/>
    <property type="molecule type" value="Genomic_DNA"/>
</dbReference>
<proteinExistence type="predicted"/>
<organism evidence="1 2">
    <name type="scientific">Ancylostoma ceylanicum</name>
    <dbReference type="NCBI Taxonomy" id="53326"/>
    <lineage>
        <taxon>Eukaryota</taxon>
        <taxon>Metazoa</taxon>
        <taxon>Ecdysozoa</taxon>
        <taxon>Nematoda</taxon>
        <taxon>Chromadorea</taxon>
        <taxon>Rhabditida</taxon>
        <taxon>Rhabditina</taxon>
        <taxon>Rhabditomorpha</taxon>
        <taxon>Strongyloidea</taxon>
        <taxon>Ancylostomatidae</taxon>
        <taxon>Ancylostomatinae</taxon>
        <taxon>Ancylostoma</taxon>
    </lineage>
</organism>
<protein>
    <submittedName>
        <fullName evidence="1">Uncharacterized protein</fullName>
    </submittedName>
</protein>
<evidence type="ECO:0000313" key="2">
    <source>
        <dbReference type="Proteomes" id="UP000024635"/>
    </source>
</evidence>
<gene>
    <name evidence="1" type="primary">Acey_s0097.g3015</name>
    <name evidence="1" type="ORF">Y032_0097g3015</name>
</gene>
<dbReference type="Proteomes" id="UP000024635">
    <property type="component" value="Unassembled WGS sequence"/>
</dbReference>
<dbReference type="AlphaFoldDB" id="A0A016TJZ0"/>
<evidence type="ECO:0000313" key="1">
    <source>
        <dbReference type="EMBL" id="EYC02908.1"/>
    </source>
</evidence>